<dbReference type="Gene3D" id="1.10.555.10">
    <property type="entry name" value="Rho GTPase activation protein"/>
    <property type="match status" value="1"/>
</dbReference>
<dbReference type="GO" id="GO:0005096">
    <property type="term" value="F:GTPase activator activity"/>
    <property type="evidence" value="ECO:0007669"/>
    <property type="project" value="TreeGrafter"/>
</dbReference>
<dbReference type="Proteomes" id="UP000593567">
    <property type="component" value="Unassembled WGS sequence"/>
</dbReference>
<gene>
    <name evidence="3" type="ORF">EB796_004155</name>
</gene>
<reference evidence="3" key="1">
    <citation type="submission" date="2020-06" db="EMBL/GenBank/DDBJ databases">
        <title>Draft genome of Bugula neritina, a colonial animal packing powerful symbionts and potential medicines.</title>
        <authorList>
            <person name="Rayko M."/>
        </authorList>
    </citation>
    <scope>NUCLEOTIDE SEQUENCE [LARGE SCALE GENOMIC DNA]</scope>
    <source>
        <strain evidence="3">Kwan_BN1</strain>
    </source>
</reference>
<protein>
    <recommendedName>
        <fullName evidence="2">Rho-GAP domain-containing protein</fullName>
    </recommendedName>
</protein>
<dbReference type="SUPFAM" id="SSF48350">
    <property type="entry name" value="GTPase activation domain, GAP"/>
    <property type="match status" value="1"/>
</dbReference>
<dbReference type="InterPro" id="IPR008936">
    <property type="entry name" value="Rho_GTPase_activation_prot"/>
</dbReference>
<feature type="region of interest" description="Disordered" evidence="1">
    <location>
        <begin position="371"/>
        <end position="409"/>
    </location>
</feature>
<comment type="caution">
    <text evidence="3">The sequence shown here is derived from an EMBL/GenBank/DDBJ whole genome shotgun (WGS) entry which is preliminary data.</text>
</comment>
<feature type="region of interest" description="Disordered" evidence="1">
    <location>
        <begin position="280"/>
        <end position="302"/>
    </location>
</feature>
<evidence type="ECO:0000313" key="4">
    <source>
        <dbReference type="Proteomes" id="UP000593567"/>
    </source>
</evidence>
<dbReference type="EMBL" id="VXIV02000554">
    <property type="protein sequence ID" value="KAF6037539.1"/>
    <property type="molecule type" value="Genomic_DNA"/>
</dbReference>
<dbReference type="AlphaFoldDB" id="A0A7J7KG13"/>
<dbReference type="OrthoDB" id="9994905at2759"/>
<dbReference type="PANTHER" id="PTHR23179:SF27">
    <property type="entry name" value="RHO GTPASE ACTIVATING PROTEIN AT 71E, ISOFORM D"/>
    <property type="match status" value="1"/>
</dbReference>
<feature type="compositionally biased region" description="Polar residues" evidence="1">
    <location>
        <begin position="371"/>
        <end position="385"/>
    </location>
</feature>
<dbReference type="PANTHER" id="PTHR23179">
    <property type="entry name" value="T-CELL ACTIVATION RHO GTPASE ACTIVATING PROTEIN-RELATED"/>
    <property type="match status" value="1"/>
</dbReference>
<name>A0A7J7KG13_BUGNE</name>
<sequence length="474" mass="52836">MAFSTNNRIWRTFTLGCASAPLSHTASQKLKFSVPLKVAFKHDSIPVPLLNLLKYISQDGVTTCDIFRRPGNTVDQRKIIKKLSEGRPVDFADYNFYTLASVIKRFLLCIPGGVFGAEGEETLLSVLEVENELEQYDIINRVVMSLPRSTQHFLALLFGVWFRVVNHIEFHSMSAEAMAKSVTGSIFQNCAGDPKRVTKAAKVMELMIDQFAITSIFGKANLQYFADVTCSGIVVTERFTYKYEYPVSQHSSVEHESSLRSFAQHLRKECSSRGLLLEDEEGQGDETSQVPDGTPSPLLPSQARRSMVGCMSVPDVNTSTKSHLSLNPNSLNRLTSQSLSKFETLQMRQMARLKKRSEWFLNSTNKSSPVYRQPNLTVTSESEANSSEHHFPSTADDSADVDVRSEAESVFEDRKSVDTVLLDKQISESCSTGTRDALMSQPSLTSDVSTHTLTRHFVKRTTIVPQTSPSVISC</sequence>
<dbReference type="GO" id="GO:0007165">
    <property type="term" value="P:signal transduction"/>
    <property type="evidence" value="ECO:0007669"/>
    <property type="project" value="InterPro"/>
</dbReference>
<proteinExistence type="predicted"/>
<organism evidence="3 4">
    <name type="scientific">Bugula neritina</name>
    <name type="common">Brown bryozoan</name>
    <name type="synonym">Sertularia neritina</name>
    <dbReference type="NCBI Taxonomy" id="10212"/>
    <lineage>
        <taxon>Eukaryota</taxon>
        <taxon>Metazoa</taxon>
        <taxon>Spiralia</taxon>
        <taxon>Lophotrochozoa</taxon>
        <taxon>Bryozoa</taxon>
        <taxon>Gymnolaemata</taxon>
        <taxon>Cheilostomatida</taxon>
        <taxon>Flustrina</taxon>
        <taxon>Buguloidea</taxon>
        <taxon>Bugulidae</taxon>
        <taxon>Bugula</taxon>
    </lineage>
</organism>
<keyword evidence="4" id="KW-1185">Reference proteome</keyword>
<dbReference type="Pfam" id="PF00620">
    <property type="entry name" value="RhoGAP"/>
    <property type="match status" value="1"/>
</dbReference>
<evidence type="ECO:0000313" key="3">
    <source>
        <dbReference type="EMBL" id="KAF6037539.1"/>
    </source>
</evidence>
<feature type="domain" description="Rho-GAP" evidence="2">
    <location>
        <begin position="34"/>
        <end position="215"/>
    </location>
</feature>
<evidence type="ECO:0000256" key="1">
    <source>
        <dbReference type="SAM" id="MobiDB-lite"/>
    </source>
</evidence>
<dbReference type="InterPro" id="IPR000198">
    <property type="entry name" value="RhoGAP_dom"/>
</dbReference>
<accession>A0A7J7KG13</accession>
<dbReference type="SMART" id="SM00324">
    <property type="entry name" value="RhoGAP"/>
    <property type="match status" value="1"/>
</dbReference>
<evidence type="ECO:0000259" key="2">
    <source>
        <dbReference type="PROSITE" id="PS50238"/>
    </source>
</evidence>
<dbReference type="PROSITE" id="PS50238">
    <property type="entry name" value="RHOGAP"/>
    <property type="match status" value="1"/>
</dbReference>